<dbReference type="SMART" id="SM01021">
    <property type="entry name" value="Bac_rhodopsin"/>
    <property type="match status" value="1"/>
</dbReference>
<keyword evidence="10" id="KW-0675">Receptor</keyword>
<keyword evidence="9 12" id="KW-0472">Membrane</keyword>
<dbReference type="InterPro" id="IPR001425">
    <property type="entry name" value="Arc/bac/fun_rhodopsins"/>
</dbReference>
<dbReference type="AlphaFoldDB" id="B4Y105"/>
<dbReference type="PRINTS" id="PR00251">
    <property type="entry name" value="BACTRLOPSIN"/>
</dbReference>
<evidence type="ECO:0000256" key="1">
    <source>
        <dbReference type="ARBA" id="ARBA00004141"/>
    </source>
</evidence>
<proteinExistence type="evidence at transcript level"/>
<evidence type="ECO:0000256" key="6">
    <source>
        <dbReference type="ARBA" id="ARBA00022925"/>
    </source>
</evidence>
<feature type="region of interest" description="Disordered" evidence="11">
    <location>
        <begin position="631"/>
        <end position="650"/>
    </location>
</feature>
<name>B4Y105_VOLCA</name>
<dbReference type="SMR" id="B4Y105"/>
<comment type="subcellular location">
    <subcellularLocation>
        <location evidence="1">Membrane</location>
        <topology evidence="1">Multi-pass membrane protein</topology>
    </subcellularLocation>
</comment>
<keyword evidence="6" id="KW-0681">Retinal protein</keyword>
<dbReference type="Gene3D" id="1.20.1070.10">
    <property type="entry name" value="Rhodopsin 7-helix transmembrane proteins"/>
    <property type="match status" value="1"/>
</dbReference>
<dbReference type="GO" id="GO:0005886">
    <property type="term" value="C:plasma membrane"/>
    <property type="evidence" value="ECO:0007669"/>
    <property type="project" value="TreeGrafter"/>
</dbReference>
<evidence type="ECO:0000256" key="10">
    <source>
        <dbReference type="ARBA" id="ARBA00023170"/>
    </source>
</evidence>
<keyword evidence="7 12" id="KW-1133">Transmembrane helix</keyword>
<comment type="similarity">
    <text evidence="2">Belongs to the archaeal/bacterial/fungal opsin family.</text>
</comment>
<feature type="transmembrane region" description="Helical" evidence="12">
    <location>
        <begin position="42"/>
        <end position="67"/>
    </location>
</feature>
<dbReference type="PANTHER" id="PTHR28286">
    <property type="match status" value="1"/>
</dbReference>
<keyword evidence="5 12" id="KW-0812">Transmembrane</keyword>
<dbReference type="CDD" id="cd15241">
    <property type="entry name" value="7tm_ChRs"/>
    <property type="match status" value="1"/>
</dbReference>
<dbReference type="PANTHER" id="PTHR28286:SF2">
    <property type="entry name" value="BACTERIORHODOPSIN _OPSIN, NOPA (EUROFUNG)"/>
    <property type="match status" value="1"/>
</dbReference>
<evidence type="ECO:0000256" key="7">
    <source>
        <dbReference type="ARBA" id="ARBA00022989"/>
    </source>
</evidence>
<dbReference type="EMBL" id="EU285661">
    <property type="protein sequence ID" value="ABZ90903.1"/>
    <property type="molecule type" value="Genomic_DNA"/>
</dbReference>
<evidence type="ECO:0000256" key="4">
    <source>
        <dbReference type="ARBA" id="ARBA00022606"/>
    </source>
</evidence>
<dbReference type="Pfam" id="PF01036">
    <property type="entry name" value="Bac_rhodopsin"/>
    <property type="match status" value="1"/>
</dbReference>
<evidence type="ECO:0000256" key="8">
    <source>
        <dbReference type="ARBA" id="ARBA00022991"/>
    </source>
</evidence>
<evidence type="ECO:0000256" key="2">
    <source>
        <dbReference type="ARBA" id="ARBA00008130"/>
    </source>
</evidence>
<evidence type="ECO:0000256" key="3">
    <source>
        <dbReference type="ARBA" id="ARBA00022543"/>
    </source>
</evidence>
<dbReference type="TCDB" id="3.E.1.7.3">
    <property type="family name" value="the ion-translocating microbial rhodopsin (mr) family"/>
</dbReference>
<protein>
    <submittedName>
        <fullName evidence="13">Channelrhodopsin-2</fullName>
    </submittedName>
</protein>
<dbReference type="FunFam" id="1.20.1070.10:FF:001312">
    <property type="entry name" value="Archaeal-type opsin 2"/>
    <property type="match status" value="1"/>
</dbReference>
<evidence type="ECO:0000256" key="5">
    <source>
        <dbReference type="ARBA" id="ARBA00022692"/>
    </source>
</evidence>
<reference evidence="13" key="1">
    <citation type="journal article" date="2009" name="Plant Physiol.">
        <title>Channelrhodopsins of Volvox carteri are photochromic proteins that are specifically expressed in somatic cells under control of light, temperature, and the sex inducer.</title>
        <authorList>
            <person name="Kianianmomeni A."/>
            <person name="Stehfest K."/>
            <person name="Nematollahi G."/>
            <person name="Hegemann P."/>
            <person name="Hallmann A."/>
        </authorList>
    </citation>
    <scope>NUCLEOTIDE SEQUENCE</scope>
    <source>
        <strain evidence="13">Eve</strain>
    </source>
</reference>
<organism evidence="13">
    <name type="scientific">Volvox carteri f. nagariensis</name>
    <dbReference type="NCBI Taxonomy" id="3068"/>
    <lineage>
        <taxon>Eukaryota</taxon>
        <taxon>Viridiplantae</taxon>
        <taxon>Chlorophyta</taxon>
        <taxon>core chlorophytes</taxon>
        <taxon>Chlorophyceae</taxon>
        <taxon>CS clade</taxon>
        <taxon>Chlamydomonadales</taxon>
        <taxon>Volvocaceae</taxon>
        <taxon>Volvox</taxon>
    </lineage>
</organism>
<evidence type="ECO:0000256" key="11">
    <source>
        <dbReference type="SAM" id="MobiDB-lite"/>
    </source>
</evidence>
<sequence>MDHPVARSLIGSSYTNLNNGSIVIPSDACFCMKWLKSKGSPVALKMANALQWAAFALSVIILIYYAYATWRTTCGWEEVYVCCVELTKVVIEFFHEFDEPGMLYLANGNRVLWLRYGEWLLTCPVILIHLSNLTGLKDDYNKRTMRLLVSDVGTIVWGATAAMSTGYIKVIFFLLGCMYGANTFFHAAKVYIESYHTVPKGLCRQLVRAMAWLFFVSWGMFPVLFLLGPEGFGHLSVYGSTIGHTIIDLLSKNCWGLLGHFLRLKIHEHILLYGDIRKVQKIRVAGEELEVETLMTEEAPDTVKKSTAQYANRESFLTMRDKLKEKGFEVRASLDNSGIDAVINHNNNYNNALANAAAAVGKPGMELSKLDHVAANAAGMGGIADHVATTSGAISPGRVILAVPDISMVDYFREQFAQLPVQYEVVPALGADNAVQLVVQAAGLGGCDFVLLHPEFLRDKSSTSLPARLRSIGQRVAAFGWSPVGPVRDLIESAGLDGWLEGPSFGLGISLPNLASLVLRMQHARKMAAMLGGMGGMLGSNLMSGSGGVGLMGAGSPGGGGGAMGVGMTGMGMVGTNAMGRGAVGNSVANASMGGGSAGMGMGMMGMVGAGVGGQQQMGANGMGPTSFQLGSNPLYNTAPSPLSSQPGGDASAAAAAAAAAAATGAASNSMNAMQAGGSVRNSGILAGGLGSMMGPPGAPAAPTAAATAAPAVTMGAPGGGGAAASEAEMLQQLMAEINRLKSELGE</sequence>
<keyword evidence="8" id="KW-0157">Chromophore</keyword>
<feature type="transmembrane region" description="Helical" evidence="12">
    <location>
        <begin position="145"/>
        <end position="164"/>
    </location>
</feature>
<dbReference type="EMBL" id="EU285660">
    <property type="protein sequence ID" value="ABZ90902.1"/>
    <property type="molecule type" value="mRNA"/>
</dbReference>
<keyword evidence="3" id="KW-0600">Photoreceptor protein</keyword>
<dbReference type="SUPFAM" id="SSF81321">
    <property type="entry name" value="Family A G protein-coupled receptor-like"/>
    <property type="match status" value="1"/>
</dbReference>
<keyword evidence="4" id="KW-0716">Sensory transduction</keyword>
<feature type="compositionally biased region" description="Polar residues" evidence="11">
    <location>
        <begin position="631"/>
        <end position="647"/>
    </location>
</feature>
<evidence type="ECO:0000256" key="9">
    <source>
        <dbReference type="ARBA" id="ARBA00023136"/>
    </source>
</evidence>
<evidence type="ECO:0000313" key="13">
    <source>
        <dbReference type="EMBL" id="ABZ90902.1"/>
    </source>
</evidence>
<feature type="transmembrane region" description="Helical" evidence="12">
    <location>
        <begin position="209"/>
        <end position="228"/>
    </location>
</feature>
<accession>B4Y105</accession>
<feature type="transmembrane region" description="Helical" evidence="12">
    <location>
        <begin position="113"/>
        <end position="133"/>
    </location>
</feature>
<dbReference type="GO" id="GO:0007602">
    <property type="term" value="P:phototransduction"/>
    <property type="evidence" value="ECO:0007669"/>
    <property type="project" value="UniProtKB-KW"/>
</dbReference>
<dbReference type="Gene3D" id="6.20.370.80">
    <property type="match status" value="1"/>
</dbReference>
<dbReference type="GO" id="GO:0009881">
    <property type="term" value="F:photoreceptor activity"/>
    <property type="evidence" value="ECO:0007669"/>
    <property type="project" value="UniProtKB-KW"/>
</dbReference>
<dbReference type="Gene3D" id="6.10.250.2400">
    <property type="match status" value="1"/>
</dbReference>
<evidence type="ECO:0000256" key="12">
    <source>
        <dbReference type="SAM" id="Phobius"/>
    </source>
</evidence>